<dbReference type="EMBL" id="OCNK01000003">
    <property type="protein sequence ID" value="SOE01517.1"/>
    <property type="molecule type" value="Genomic_DNA"/>
</dbReference>
<dbReference type="Proteomes" id="UP000219482">
    <property type="component" value="Unassembled WGS sequence"/>
</dbReference>
<evidence type="ECO:0000313" key="5">
    <source>
        <dbReference type="EMBL" id="SOE01517.1"/>
    </source>
</evidence>
<dbReference type="PANTHER" id="PTHR46796:SF6">
    <property type="entry name" value="ARAC SUBFAMILY"/>
    <property type="match status" value="1"/>
</dbReference>
<dbReference type="InterPro" id="IPR020449">
    <property type="entry name" value="Tscrpt_reg_AraC-type_HTH"/>
</dbReference>
<dbReference type="RefSeq" id="WP_097184837.1">
    <property type="nucleotide sequence ID" value="NZ_OCNK01000003.1"/>
</dbReference>
<dbReference type="SMART" id="SM00342">
    <property type="entry name" value="HTH_ARAC"/>
    <property type="match status" value="1"/>
</dbReference>
<gene>
    <name evidence="5" type="ORF">SAMN06272739_3214</name>
</gene>
<dbReference type="InterPro" id="IPR050204">
    <property type="entry name" value="AraC_XylS_family_regulators"/>
</dbReference>
<proteinExistence type="predicted"/>
<sequence length="315" mass="34450">MLLLDTAAVPRAERVDAFRAAMGEASVPCRIDHEDPSGGVRARMHLWEFGSANLFTADSTGFRLLRTSRHLRMEATPVVALAFQASGVGRFSQFDAESAVRDDSLMLSDLTGPYAFSWGGWGGSRAFQIPYEHLALPVDVVRRAGPRLRASPLHGLVRAHLQRLADRAEQLSLDPGAASLGRATTELVRALLVSAAGDVAIRPQVRAETLVSRVLVYAQQHLAEPDLTPERIARAHNVSVRLLYRSCAEAGLSLEQWIIGRRLEEARALLAAPAGRQRAIASVAQACGFSDPSHFARRFRAAFGLSPRDWQHLPR</sequence>
<dbReference type="Gene3D" id="1.10.10.60">
    <property type="entry name" value="Homeodomain-like"/>
    <property type="match status" value="1"/>
</dbReference>
<keyword evidence="6" id="KW-1185">Reference proteome</keyword>
<dbReference type="InterPro" id="IPR018062">
    <property type="entry name" value="HTH_AraC-typ_CS"/>
</dbReference>
<keyword evidence="1" id="KW-0805">Transcription regulation</keyword>
<keyword evidence="2 5" id="KW-0238">DNA-binding</keyword>
<protein>
    <submittedName>
        <fullName evidence="5">AraC-type DNA-binding protein</fullName>
    </submittedName>
</protein>
<evidence type="ECO:0000259" key="4">
    <source>
        <dbReference type="PROSITE" id="PS01124"/>
    </source>
</evidence>
<dbReference type="InterPro" id="IPR018060">
    <property type="entry name" value="HTH_AraC"/>
</dbReference>
<organism evidence="5 6">
    <name type="scientific">Blastococcus haudaquaticus</name>
    <dbReference type="NCBI Taxonomy" id="1938745"/>
    <lineage>
        <taxon>Bacteria</taxon>
        <taxon>Bacillati</taxon>
        <taxon>Actinomycetota</taxon>
        <taxon>Actinomycetes</taxon>
        <taxon>Geodermatophilales</taxon>
        <taxon>Geodermatophilaceae</taxon>
        <taxon>Blastococcus</taxon>
    </lineage>
</organism>
<dbReference type="GO" id="GO:0043565">
    <property type="term" value="F:sequence-specific DNA binding"/>
    <property type="evidence" value="ECO:0007669"/>
    <property type="project" value="InterPro"/>
</dbReference>
<name>A0A286H171_9ACTN</name>
<evidence type="ECO:0000256" key="3">
    <source>
        <dbReference type="ARBA" id="ARBA00023163"/>
    </source>
</evidence>
<evidence type="ECO:0000256" key="1">
    <source>
        <dbReference type="ARBA" id="ARBA00023015"/>
    </source>
</evidence>
<dbReference type="PRINTS" id="PR00032">
    <property type="entry name" value="HTHARAC"/>
</dbReference>
<feature type="domain" description="HTH araC/xylS-type" evidence="4">
    <location>
        <begin position="212"/>
        <end position="313"/>
    </location>
</feature>
<dbReference type="PANTHER" id="PTHR46796">
    <property type="entry name" value="HTH-TYPE TRANSCRIPTIONAL ACTIVATOR RHAS-RELATED"/>
    <property type="match status" value="1"/>
</dbReference>
<dbReference type="SUPFAM" id="SSF46689">
    <property type="entry name" value="Homeodomain-like"/>
    <property type="match status" value="1"/>
</dbReference>
<dbReference type="AlphaFoldDB" id="A0A286H171"/>
<reference evidence="6" key="1">
    <citation type="submission" date="2017-09" db="EMBL/GenBank/DDBJ databases">
        <authorList>
            <person name="Varghese N."/>
            <person name="Submissions S."/>
        </authorList>
    </citation>
    <scope>NUCLEOTIDE SEQUENCE [LARGE SCALE GENOMIC DNA]</scope>
    <source>
        <strain evidence="6">DSM 44270</strain>
    </source>
</reference>
<dbReference type="GO" id="GO:0003700">
    <property type="term" value="F:DNA-binding transcription factor activity"/>
    <property type="evidence" value="ECO:0007669"/>
    <property type="project" value="InterPro"/>
</dbReference>
<dbReference type="OrthoDB" id="9799345at2"/>
<evidence type="ECO:0000256" key="2">
    <source>
        <dbReference type="ARBA" id="ARBA00023125"/>
    </source>
</evidence>
<dbReference type="Pfam" id="PF12833">
    <property type="entry name" value="HTH_18"/>
    <property type="match status" value="1"/>
</dbReference>
<dbReference type="InterPro" id="IPR009057">
    <property type="entry name" value="Homeodomain-like_sf"/>
</dbReference>
<dbReference type="PROSITE" id="PS00041">
    <property type="entry name" value="HTH_ARAC_FAMILY_1"/>
    <property type="match status" value="1"/>
</dbReference>
<keyword evidence="3" id="KW-0804">Transcription</keyword>
<accession>A0A286H171</accession>
<dbReference type="PROSITE" id="PS01124">
    <property type="entry name" value="HTH_ARAC_FAMILY_2"/>
    <property type="match status" value="1"/>
</dbReference>
<evidence type="ECO:0000313" key="6">
    <source>
        <dbReference type="Proteomes" id="UP000219482"/>
    </source>
</evidence>